<evidence type="ECO:0000256" key="1">
    <source>
        <dbReference type="SAM" id="MobiDB-lite"/>
    </source>
</evidence>
<dbReference type="EMBL" id="AGCU01055435">
    <property type="status" value="NOT_ANNOTATED_CDS"/>
    <property type="molecule type" value="Genomic_DNA"/>
</dbReference>
<reference evidence="4" key="2">
    <citation type="journal article" date="2013" name="Nat. Genet.">
        <title>The draft genomes of soft-shell turtle and green sea turtle yield insights into the development and evolution of the turtle-specific body plan.</title>
        <authorList>
            <person name="Wang Z."/>
            <person name="Pascual-Anaya J."/>
            <person name="Zadissa A."/>
            <person name="Li W."/>
            <person name="Niimura Y."/>
            <person name="Huang Z."/>
            <person name="Li C."/>
            <person name="White S."/>
            <person name="Xiong Z."/>
            <person name="Fang D."/>
            <person name="Wang B."/>
            <person name="Ming Y."/>
            <person name="Chen Y."/>
            <person name="Zheng Y."/>
            <person name="Kuraku S."/>
            <person name="Pignatelli M."/>
            <person name="Herrero J."/>
            <person name="Beal K."/>
            <person name="Nozawa M."/>
            <person name="Li Q."/>
            <person name="Wang J."/>
            <person name="Zhang H."/>
            <person name="Yu L."/>
            <person name="Shigenobu S."/>
            <person name="Wang J."/>
            <person name="Liu J."/>
            <person name="Flicek P."/>
            <person name="Searle S."/>
            <person name="Wang J."/>
            <person name="Kuratani S."/>
            <person name="Yin Y."/>
            <person name="Aken B."/>
            <person name="Zhang G."/>
            <person name="Irie N."/>
        </authorList>
    </citation>
    <scope>NUCLEOTIDE SEQUENCE [LARGE SCALE GENOMIC DNA]</scope>
    <source>
        <strain evidence="4">Daiwa-1</strain>
    </source>
</reference>
<reference evidence="4" key="1">
    <citation type="submission" date="2011-10" db="EMBL/GenBank/DDBJ databases">
        <authorList>
            <consortium name="Soft-shell Turtle Genome Consortium"/>
        </authorList>
    </citation>
    <scope>NUCLEOTIDE SEQUENCE [LARGE SCALE GENOMIC DNA]</scope>
    <source>
        <strain evidence="4">Daiwa-1</strain>
    </source>
</reference>
<dbReference type="GO" id="GO:0046983">
    <property type="term" value="F:protein dimerization activity"/>
    <property type="evidence" value="ECO:0007669"/>
    <property type="project" value="InterPro"/>
</dbReference>
<feature type="region of interest" description="Disordered" evidence="1">
    <location>
        <begin position="1"/>
        <end position="20"/>
    </location>
</feature>
<accession>K7FSU2</accession>
<dbReference type="Ensembl" id="ENSPSIT00000011158.1">
    <property type="protein sequence ID" value="ENSPSIP00000011102.1"/>
    <property type="gene ID" value="ENSPSIG00000010039.1"/>
</dbReference>
<dbReference type="Pfam" id="PF05699">
    <property type="entry name" value="Dimer_Tnp_hAT"/>
    <property type="match status" value="1"/>
</dbReference>
<feature type="domain" description="HAT C-terminal dimerisation" evidence="2">
    <location>
        <begin position="498"/>
        <end position="557"/>
    </location>
</feature>
<dbReference type="PANTHER" id="PTHR45913">
    <property type="entry name" value="EPM2A-INTERACTING PROTEIN 1"/>
    <property type="match status" value="1"/>
</dbReference>
<name>K7FSU2_PELSI</name>
<dbReference type="HOGENOM" id="CLU_021316_5_0_1"/>
<dbReference type="GeneTree" id="ENSGT00940000160436"/>
<dbReference type="STRING" id="13735.ENSPSIP00000011102"/>
<dbReference type="InterPro" id="IPR012337">
    <property type="entry name" value="RNaseH-like_sf"/>
</dbReference>
<proteinExistence type="predicted"/>
<dbReference type="Proteomes" id="UP000007267">
    <property type="component" value="Unassembled WGS sequence"/>
</dbReference>
<dbReference type="PANTHER" id="PTHR45913:SF19">
    <property type="entry name" value="LOW QUALITY PROTEIN: ZINC FINGER BED DOMAIN-CONTAINING PROTEIN 5-LIKE"/>
    <property type="match status" value="1"/>
</dbReference>
<sequence length="573" mass="66160">MLSGRQKADDKSTDIADKNRPKSRKYDESYIYFGFTSVFVTGIEQPQCVICQKMLSAESMKPSKLKQHLETSHAHLTNKPRDFFIRKRDEMKQQNVSLVKYISALQTSYQVGYKIAQCKKPHTIGENLILPSPIDMVTTTLGEFSAKQLLSIPLSNDTVCCRIADMAEDLKEQLNEKIRSKSFAIQIDEATDNAKDAHLITYFRFFDDGKINKEITGTRSFRYTVIDSFMKSNLLQWLNCVGICTDGACSRPGCDRGLQVLICQKSRGVVWTHCMIHRQALASKYLSSALVTINVVNYIKTRPEKARMFARFRGEMGVEHTSLLFYCESRWLSHGNVLTRVFELRNERHQYLIEERCSSVHMFIDCDFNMQLAYLSDIFNKLNTLNTAMQGVYDKLKAFIRKVELWQSKMENSNLDMFPTLKQFIESNNTHISEDVKFCILNHHSSLKFHFKNYFSDMDTEKFDWIRNPLDTKLIAGTLTTNKEEQIIDISCDTALKNVSEFWIGVQNEYKELSEKAMNILILFATSYLCESGFSAVAAIKSKYRSKVNVEREMRVAISTMKPRFQKLCNNKQ</sequence>
<dbReference type="InterPro" id="IPR008906">
    <property type="entry name" value="HATC_C_dom"/>
</dbReference>
<dbReference type="SUPFAM" id="SSF53098">
    <property type="entry name" value="Ribonuclease H-like"/>
    <property type="match status" value="1"/>
</dbReference>
<dbReference type="OMA" id="CMKAHIS"/>
<protein>
    <recommendedName>
        <fullName evidence="2">HAT C-terminal dimerisation domain-containing protein</fullName>
    </recommendedName>
</protein>
<organism evidence="3 4">
    <name type="scientific">Pelodiscus sinensis</name>
    <name type="common">Chinese softshell turtle</name>
    <name type="synonym">Trionyx sinensis</name>
    <dbReference type="NCBI Taxonomy" id="13735"/>
    <lineage>
        <taxon>Eukaryota</taxon>
        <taxon>Metazoa</taxon>
        <taxon>Chordata</taxon>
        <taxon>Craniata</taxon>
        <taxon>Vertebrata</taxon>
        <taxon>Euteleostomi</taxon>
        <taxon>Archelosauria</taxon>
        <taxon>Testudinata</taxon>
        <taxon>Testudines</taxon>
        <taxon>Cryptodira</taxon>
        <taxon>Trionychia</taxon>
        <taxon>Trionychidae</taxon>
        <taxon>Pelodiscus</taxon>
    </lineage>
</organism>
<dbReference type="AlphaFoldDB" id="K7FSU2"/>
<reference evidence="3" key="4">
    <citation type="submission" date="2025-09" db="UniProtKB">
        <authorList>
            <consortium name="Ensembl"/>
        </authorList>
    </citation>
    <scope>IDENTIFICATION</scope>
</reference>
<evidence type="ECO:0000313" key="4">
    <source>
        <dbReference type="Proteomes" id="UP000007267"/>
    </source>
</evidence>
<evidence type="ECO:0000313" key="3">
    <source>
        <dbReference type="Ensembl" id="ENSPSIP00000011102.1"/>
    </source>
</evidence>
<reference evidence="3" key="3">
    <citation type="submission" date="2025-08" db="UniProtKB">
        <authorList>
            <consortium name="Ensembl"/>
        </authorList>
    </citation>
    <scope>IDENTIFICATION</scope>
</reference>
<dbReference type="eggNOG" id="ENOG502QT83">
    <property type="taxonomic scope" value="Eukaryota"/>
</dbReference>
<evidence type="ECO:0000259" key="2">
    <source>
        <dbReference type="Pfam" id="PF05699"/>
    </source>
</evidence>
<keyword evidence="4" id="KW-1185">Reference proteome</keyword>